<keyword evidence="1 5" id="KW-0597">Phosphoprotein</keyword>
<dbReference type="RefSeq" id="WP_319831829.1">
    <property type="nucleotide sequence ID" value="NZ_CP138858.1"/>
</dbReference>
<dbReference type="Gene3D" id="1.10.10.10">
    <property type="entry name" value="Winged helix-like DNA-binding domain superfamily/Winged helix DNA-binding domain"/>
    <property type="match status" value="1"/>
</dbReference>
<evidence type="ECO:0000259" key="7">
    <source>
        <dbReference type="PROSITE" id="PS50110"/>
    </source>
</evidence>
<keyword evidence="3" id="KW-0238">DNA-binding</keyword>
<dbReference type="PRINTS" id="PR00038">
    <property type="entry name" value="HTHLUXR"/>
</dbReference>
<sequence>MAYRTLLIEDHRLFLNLLANHIEQSEDFALVGQATDGEMGLTCYLELQPDLVLLDIVIPKLNGLELAKQILKHDPQARLLAITSQMDEQTTTQIHDIGFQGYVEKEQPIETLQEAMLTVAEGGLYYTKLVRENRYKIASDPNALHKILSPREQEILYWVGEGLTSQSISDTLKLSPRTVENHRYRIMKKLNIESTSELIKLVLKHRIQLP</sequence>
<dbReference type="InterPro" id="IPR000792">
    <property type="entry name" value="Tscrpt_reg_LuxR_C"/>
</dbReference>
<proteinExistence type="predicted"/>
<evidence type="ECO:0000259" key="6">
    <source>
        <dbReference type="PROSITE" id="PS50043"/>
    </source>
</evidence>
<dbReference type="Gene3D" id="3.40.50.2300">
    <property type="match status" value="1"/>
</dbReference>
<dbReference type="Proteomes" id="UP001324993">
    <property type="component" value="Chromosome"/>
</dbReference>
<dbReference type="SUPFAM" id="SSF46894">
    <property type="entry name" value="C-terminal effector domain of the bipartite response regulators"/>
    <property type="match status" value="1"/>
</dbReference>
<evidence type="ECO:0000313" key="9">
    <source>
        <dbReference type="Proteomes" id="UP001324993"/>
    </source>
</evidence>
<evidence type="ECO:0000313" key="8">
    <source>
        <dbReference type="EMBL" id="WPJ94921.1"/>
    </source>
</evidence>
<dbReference type="CDD" id="cd17535">
    <property type="entry name" value="REC_NarL-like"/>
    <property type="match status" value="1"/>
</dbReference>
<feature type="domain" description="Response regulatory" evidence="7">
    <location>
        <begin position="4"/>
        <end position="120"/>
    </location>
</feature>
<keyword evidence="9" id="KW-1185">Reference proteome</keyword>
<dbReference type="PROSITE" id="PS50110">
    <property type="entry name" value="RESPONSE_REGULATORY"/>
    <property type="match status" value="1"/>
</dbReference>
<dbReference type="InterPro" id="IPR011006">
    <property type="entry name" value="CheY-like_superfamily"/>
</dbReference>
<evidence type="ECO:0000256" key="4">
    <source>
        <dbReference type="ARBA" id="ARBA00023163"/>
    </source>
</evidence>
<dbReference type="Pfam" id="PF00072">
    <property type="entry name" value="Response_reg"/>
    <property type="match status" value="1"/>
</dbReference>
<reference evidence="8 9" key="1">
    <citation type="submission" date="2023-11" db="EMBL/GenBank/DDBJ databases">
        <title>Coraliomargarita sp. nov., isolated from marine algae.</title>
        <authorList>
            <person name="Lee J.K."/>
            <person name="Baek J.H."/>
            <person name="Kim J.M."/>
            <person name="Choi D.G."/>
            <person name="Jeon C.O."/>
        </authorList>
    </citation>
    <scope>NUCLEOTIDE SEQUENCE [LARGE SCALE GENOMIC DNA]</scope>
    <source>
        <strain evidence="8 9">J2-16</strain>
    </source>
</reference>
<keyword evidence="4" id="KW-0804">Transcription</keyword>
<dbReference type="InterPro" id="IPR039420">
    <property type="entry name" value="WalR-like"/>
</dbReference>
<evidence type="ECO:0000256" key="1">
    <source>
        <dbReference type="ARBA" id="ARBA00022553"/>
    </source>
</evidence>
<name>A0ABZ0RHQ9_9BACT</name>
<protein>
    <submittedName>
        <fullName evidence="8">Response regulator transcription factor</fullName>
    </submittedName>
</protein>
<dbReference type="SMART" id="SM00421">
    <property type="entry name" value="HTH_LUXR"/>
    <property type="match status" value="1"/>
</dbReference>
<feature type="modified residue" description="4-aspartylphosphate" evidence="5">
    <location>
        <position position="55"/>
    </location>
</feature>
<dbReference type="PANTHER" id="PTHR43214">
    <property type="entry name" value="TWO-COMPONENT RESPONSE REGULATOR"/>
    <property type="match status" value="1"/>
</dbReference>
<dbReference type="InterPro" id="IPR016032">
    <property type="entry name" value="Sig_transdc_resp-reg_C-effctor"/>
</dbReference>
<evidence type="ECO:0000256" key="5">
    <source>
        <dbReference type="PROSITE-ProRule" id="PRU00169"/>
    </source>
</evidence>
<evidence type="ECO:0000256" key="2">
    <source>
        <dbReference type="ARBA" id="ARBA00023015"/>
    </source>
</evidence>
<keyword evidence="2" id="KW-0805">Transcription regulation</keyword>
<dbReference type="PANTHER" id="PTHR43214:SF41">
    <property type="entry name" value="NITRATE_NITRITE RESPONSE REGULATOR PROTEIN NARP"/>
    <property type="match status" value="1"/>
</dbReference>
<organism evidence="8 9">
    <name type="scientific">Coraliomargarita algicola</name>
    <dbReference type="NCBI Taxonomy" id="3092156"/>
    <lineage>
        <taxon>Bacteria</taxon>
        <taxon>Pseudomonadati</taxon>
        <taxon>Verrucomicrobiota</taxon>
        <taxon>Opitutia</taxon>
        <taxon>Puniceicoccales</taxon>
        <taxon>Coraliomargaritaceae</taxon>
        <taxon>Coraliomargarita</taxon>
    </lineage>
</organism>
<dbReference type="Pfam" id="PF00196">
    <property type="entry name" value="GerE"/>
    <property type="match status" value="1"/>
</dbReference>
<dbReference type="InterPro" id="IPR058245">
    <property type="entry name" value="NreC/VraR/RcsB-like_REC"/>
</dbReference>
<accession>A0ABZ0RHQ9</accession>
<gene>
    <name evidence="8" type="ORF">SH580_15935</name>
</gene>
<dbReference type="SMART" id="SM00448">
    <property type="entry name" value="REC"/>
    <property type="match status" value="1"/>
</dbReference>
<dbReference type="InterPro" id="IPR001789">
    <property type="entry name" value="Sig_transdc_resp-reg_receiver"/>
</dbReference>
<evidence type="ECO:0000256" key="3">
    <source>
        <dbReference type="ARBA" id="ARBA00023125"/>
    </source>
</evidence>
<dbReference type="EMBL" id="CP138858">
    <property type="protein sequence ID" value="WPJ94921.1"/>
    <property type="molecule type" value="Genomic_DNA"/>
</dbReference>
<dbReference type="PROSITE" id="PS50043">
    <property type="entry name" value="HTH_LUXR_2"/>
    <property type="match status" value="1"/>
</dbReference>
<dbReference type="CDD" id="cd06170">
    <property type="entry name" value="LuxR_C_like"/>
    <property type="match status" value="1"/>
</dbReference>
<dbReference type="PROSITE" id="PS00622">
    <property type="entry name" value="HTH_LUXR_1"/>
    <property type="match status" value="1"/>
</dbReference>
<dbReference type="SUPFAM" id="SSF52172">
    <property type="entry name" value="CheY-like"/>
    <property type="match status" value="1"/>
</dbReference>
<feature type="domain" description="HTH luxR-type" evidence="6">
    <location>
        <begin position="141"/>
        <end position="206"/>
    </location>
</feature>
<dbReference type="InterPro" id="IPR036388">
    <property type="entry name" value="WH-like_DNA-bd_sf"/>
</dbReference>